<proteinExistence type="predicted"/>
<evidence type="ECO:0000313" key="2">
    <source>
        <dbReference type="Proteomes" id="UP000467700"/>
    </source>
</evidence>
<name>A0A8S0WAE6_CYCAE</name>
<comment type="caution">
    <text evidence="1">The sequence shown here is derived from an EMBL/GenBank/DDBJ whole genome shotgun (WGS) entry which is preliminary data.</text>
</comment>
<gene>
    <name evidence="1" type="ORF">AAE3_LOCUS5383</name>
</gene>
<sequence length="437" mass="48475">MVFNPRISAVEHSSTPDQLLYPYLIASDASATYSWKCDGSQPTLRGKLLGSGAFTQHINIGMGRVLSLDRAPQDSKTVTILYIHDLDSGALLDRKILFQANSIGGIVSDGEFLGEFQGKIAVFWATHTTEPGGLVEIHTISEEGKFKFEEILHPPAGLASKMSNQFGNTSSYLLLHSPRGLLEVARDTNFPTAIQITRWSKNARDATYRTIPFASPTRLTNDSQKKWSAIHGFVTLPETNAFALANYESYHEGQDPCPSTVVRSIDADTLRTNWEVIVQHRSENIRYIPHLNVLLSFSYDDIFIVDIVDGTIKNTYGIPQLQRPCGSVWGARGADAIDVTESGKELGVVCGDGQMCVIPLEAFVESGFQCALNEEGKLITRPFPDLPISRPKSDTDRQKWEKGHWAWVRNVFFADQMVILQAGDQNPRPGFVVVSWD</sequence>
<accession>A0A8S0WAE6</accession>
<protein>
    <submittedName>
        <fullName evidence="1">Uncharacterized protein</fullName>
    </submittedName>
</protein>
<keyword evidence="2" id="KW-1185">Reference proteome</keyword>
<dbReference type="EMBL" id="CACVBS010000038">
    <property type="protein sequence ID" value="CAA7263036.1"/>
    <property type="molecule type" value="Genomic_DNA"/>
</dbReference>
<evidence type="ECO:0000313" key="1">
    <source>
        <dbReference type="EMBL" id="CAA7263036.1"/>
    </source>
</evidence>
<organism evidence="1 2">
    <name type="scientific">Cyclocybe aegerita</name>
    <name type="common">Black poplar mushroom</name>
    <name type="synonym">Agrocybe aegerita</name>
    <dbReference type="NCBI Taxonomy" id="1973307"/>
    <lineage>
        <taxon>Eukaryota</taxon>
        <taxon>Fungi</taxon>
        <taxon>Dikarya</taxon>
        <taxon>Basidiomycota</taxon>
        <taxon>Agaricomycotina</taxon>
        <taxon>Agaricomycetes</taxon>
        <taxon>Agaricomycetidae</taxon>
        <taxon>Agaricales</taxon>
        <taxon>Agaricineae</taxon>
        <taxon>Bolbitiaceae</taxon>
        <taxon>Cyclocybe</taxon>
    </lineage>
</organism>
<dbReference type="AlphaFoldDB" id="A0A8S0WAE6"/>
<reference evidence="1 2" key="1">
    <citation type="submission" date="2020-01" db="EMBL/GenBank/DDBJ databases">
        <authorList>
            <person name="Gupta K D."/>
        </authorList>
    </citation>
    <scope>NUCLEOTIDE SEQUENCE [LARGE SCALE GENOMIC DNA]</scope>
</reference>
<dbReference type="Proteomes" id="UP000467700">
    <property type="component" value="Unassembled WGS sequence"/>
</dbReference>